<dbReference type="PANTHER" id="PTHR14413:SF16">
    <property type="entry name" value="LARGE RIBOSOMAL SUBUNIT PROTEIN BL17M"/>
    <property type="match status" value="1"/>
</dbReference>
<dbReference type="InterPro" id="IPR000456">
    <property type="entry name" value="Ribosomal_bL17"/>
</dbReference>
<dbReference type="PANTHER" id="PTHR14413">
    <property type="entry name" value="RIBOSOMAL PROTEIN L17"/>
    <property type="match status" value="1"/>
</dbReference>
<organism evidence="5 6">
    <name type="scientific">Geotrichum candidum</name>
    <name type="common">Oospora lactis</name>
    <name type="synonym">Dipodascus geotrichum</name>
    <dbReference type="NCBI Taxonomy" id="1173061"/>
    <lineage>
        <taxon>Eukaryota</taxon>
        <taxon>Fungi</taxon>
        <taxon>Dikarya</taxon>
        <taxon>Ascomycota</taxon>
        <taxon>Saccharomycotina</taxon>
        <taxon>Dipodascomycetes</taxon>
        <taxon>Dipodascales</taxon>
        <taxon>Dipodascaceae</taxon>
        <taxon>Geotrichum</taxon>
    </lineage>
</organism>
<keyword evidence="6" id="KW-1185">Reference proteome</keyword>
<dbReference type="Gene3D" id="3.90.1030.10">
    <property type="entry name" value="Ribosomal protein L17"/>
    <property type="match status" value="1"/>
</dbReference>
<evidence type="ECO:0000256" key="3">
    <source>
        <dbReference type="ARBA" id="ARBA00023274"/>
    </source>
</evidence>
<evidence type="ECO:0000256" key="4">
    <source>
        <dbReference type="RuleBase" id="RU000660"/>
    </source>
</evidence>
<keyword evidence="3 4" id="KW-0687">Ribonucleoprotein</keyword>
<dbReference type="PROSITE" id="PS01167">
    <property type="entry name" value="RIBOSOMAL_L17"/>
    <property type="match status" value="1"/>
</dbReference>
<dbReference type="SUPFAM" id="SSF64263">
    <property type="entry name" value="Prokaryotic ribosomal protein L17"/>
    <property type="match status" value="1"/>
</dbReference>
<evidence type="ECO:0000256" key="1">
    <source>
        <dbReference type="ARBA" id="ARBA00008777"/>
    </source>
</evidence>
<comment type="caution">
    <text evidence="5">The sequence shown here is derived from an EMBL/GenBank/DDBJ whole genome shotgun (WGS) entry which is preliminary data.</text>
</comment>
<accession>A0A0J9X4E9</accession>
<evidence type="ECO:0000256" key="2">
    <source>
        <dbReference type="ARBA" id="ARBA00022980"/>
    </source>
</evidence>
<reference evidence="5" key="1">
    <citation type="submission" date="2014-03" db="EMBL/GenBank/DDBJ databases">
        <authorList>
            <person name="Casaregola S."/>
        </authorList>
    </citation>
    <scope>NUCLEOTIDE SEQUENCE [LARGE SCALE GENOMIC DNA]</scope>
    <source>
        <strain evidence="5">CLIB 918</strain>
    </source>
</reference>
<protein>
    <submittedName>
        <fullName evidence="5">Similar to Saccharomyces cerevisiae YJL063C MRPL8 Mitochondrial ribosomal protein of the large subunit</fullName>
    </submittedName>
</protein>
<keyword evidence="2 4" id="KW-0689">Ribosomal protein</keyword>
<dbReference type="InterPro" id="IPR036373">
    <property type="entry name" value="Ribosomal_bL17_sf"/>
</dbReference>
<dbReference type="EMBL" id="CCBN010000002">
    <property type="protein sequence ID" value="CDO52006.1"/>
    <property type="molecule type" value="Genomic_DNA"/>
</dbReference>
<dbReference type="STRING" id="1173061.A0A0J9X4E9"/>
<evidence type="ECO:0000313" key="6">
    <source>
        <dbReference type="Proteomes" id="UP000242525"/>
    </source>
</evidence>
<name>A0A0J9X4E9_GEOCN</name>
<dbReference type="NCBIfam" id="TIGR00059">
    <property type="entry name" value="L17"/>
    <property type="match status" value="1"/>
</dbReference>
<dbReference type="GO" id="GO:0005762">
    <property type="term" value="C:mitochondrial large ribosomal subunit"/>
    <property type="evidence" value="ECO:0007669"/>
    <property type="project" value="TreeGrafter"/>
</dbReference>
<dbReference type="GO" id="GO:0003735">
    <property type="term" value="F:structural constituent of ribosome"/>
    <property type="evidence" value="ECO:0007669"/>
    <property type="project" value="InterPro"/>
</dbReference>
<dbReference type="AlphaFoldDB" id="A0A0J9X4E9"/>
<proteinExistence type="inferred from homology"/>
<gene>
    <name evidence="5" type="ORF">BN980_GECA02s04388g</name>
</gene>
<comment type="similarity">
    <text evidence="1 4">Belongs to the bacterial ribosomal protein bL17 family.</text>
</comment>
<dbReference type="OrthoDB" id="275000at2759"/>
<dbReference type="Proteomes" id="UP000242525">
    <property type="component" value="Unassembled WGS sequence"/>
</dbReference>
<evidence type="ECO:0000313" key="5">
    <source>
        <dbReference type="EMBL" id="CDO52006.1"/>
    </source>
</evidence>
<dbReference type="InterPro" id="IPR047859">
    <property type="entry name" value="Ribosomal_bL17_CS"/>
</dbReference>
<dbReference type="GO" id="GO:0006412">
    <property type="term" value="P:translation"/>
    <property type="evidence" value="ECO:0007669"/>
    <property type="project" value="InterPro"/>
</dbReference>
<sequence length="208" mass="23837">MVHRKLNRTHSHRQATIRNLVSNLLKHESIITTHAKAKEAQSAADKLITLAKTRSPNLDAAKVRAQKFIYDPPTIIPKLFGDIAERYKTRPSGYTRVLKLEPRLGDNAPQSIVELVDGKRDMKFSLTARVVARLEKQGLPLDRNTKADVAKIYKYRENAEEDFRKEVEFMKERFYSTPESIANLPPIIEPRKKSPIQLVENPLLKNSQ</sequence>
<dbReference type="Pfam" id="PF01196">
    <property type="entry name" value="Ribosomal_L17"/>
    <property type="match status" value="1"/>
</dbReference>